<dbReference type="AlphaFoldDB" id="A0A5C3P405"/>
<accession>A0A5C3P405</accession>
<reference evidence="2 3" key="1">
    <citation type="journal article" date="2019" name="Nat. Ecol. Evol.">
        <title>Megaphylogeny resolves global patterns of mushroom evolution.</title>
        <authorList>
            <person name="Varga T."/>
            <person name="Krizsan K."/>
            <person name="Foldi C."/>
            <person name="Dima B."/>
            <person name="Sanchez-Garcia M."/>
            <person name="Sanchez-Ramirez S."/>
            <person name="Szollosi G.J."/>
            <person name="Szarkandi J.G."/>
            <person name="Papp V."/>
            <person name="Albert L."/>
            <person name="Andreopoulos W."/>
            <person name="Angelini C."/>
            <person name="Antonin V."/>
            <person name="Barry K.W."/>
            <person name="Bougher N.L."/>
            <person name="Buchanan P."/>
            <person name="Buyck B."/>
            <person name="Bense V."/>
            <person name="Catcheside P."/>
            <person name="Chovatia M."/>
            <person name="Cooper J."/>
            <person name="Damon W."/>
            <person name="Desjardin D."/>
            <person name="Finy P."/>
            <person name="Geml J."/>
            <person name="Haridas S."/>
            <person name="Hughes K."/>
            <person name="Justo A."/>
            <person name="Karasinski D."/>
            <person name="Kautmanova I."/>
            <person name="Kiss B."/>
            <person name="Kocsube S."/>
            <person name="Kotiranta H."/>
            <person name="LaButti K.M."/>
            <person name="Lechner B.E."/>
            <person name="Liimatainen K."/>
            <person name="Lipzen A."/>
            <person name="Lukacs Z."/>
            <person name="Mihaltcheva S."/>
            <person name="Morgado L.N."/>
            <person name="Niskanen T."/>
            <person name="Noordeloos M.E."/>
            <person name="Ohm R.A."/>
            <person name="Ortiz-Santana B."/>
            <person name="Ovrebo C."/>
            <person name="Racz N."/>
            <person name="Riley R."/>
            <person name="Savchenko A."/>
            <person name="Shiryaev A."/>
            <person name="Soop K."/>
            <person name="Spirin V."/>
            <person name="Szebenyi C."/>
            <person name="Tomsovsky M."/>
            <person name="Tulloss R.E."/>
            <person name="Uehling J."/>
            <person name="Grigoriev I.V."/>
            <person name="Vagvolgyi C."/>
            <person name="Papp T."/>
            <person name="Martin F.M."/>
            <person name="Miettinen O."/>
            <person name="Hibbett D.S."/>
            <person name="Nagy L.G."/>
        </authorList>
    </citation>
    <scope>NUCLEOTIDE SEQUENCE [LARGE SCALE GENOMIC DNA]</scope>
    <source>
        <strain evidence="2 3">HHB13444</strain>
    </source>
</reference>
<evidence type="ECO:0000256" key="1">
    <source>
        <dbReference type="SAM" id="MobiDB-lite"/>
    </source>
</evidence>
<dbReference type="EMBL" id="ML211370">
    <property type="protein sequence ID" value="TFK83729.1"/>
    <property type="molecule type" value="Genomic_DNA"/>
</dbReference>
<organism evidence="2 3">
    <name type="scientific">Polyporus arcularius HHB13444</name>
    <dbReference type="NCBI Taxonomy" id="1314778"/>
    <lineage>
        <taxon>Eukaryota</taxon>
        <taxon>Fungi</taxon>
        <taxon>Dikarya</taxon>
        <taxon>Basidiomycota</taxon>
        <taxon>Agaricomycotina</taxon>
        <taxon>Agaricomycetes</taxon>
        <taxon>Polyporales</taxon>
        <taxon>Polyporaceae</taxon>
        <taxon>Polyporus</taxon>
    </lineage>
</organism>
<feature type="region of interest" description="Disordered" evidence="1">
    <location>
        <begin position="57"/>
        <end position="77"/>
    </location>
</feature>
<feature type="compositionally biased region" description="Basic and acidic residues" evidence="1">
    <location>
        <begin position="68"/>
        <end position="77"/>
    </location>
</feature>
<sequence>MGAGRSGPVAGRGRRPGPYVTWRNCDGLLLLLPSITLILSDTGLSGGTLGVNSMHCQARRPKDRHDKHREEDPPKVATGRHIDDTIQVLMGIAHPQSRIRQTAPVAALSFSPLLQDILGPLPSIPPPFI</sequence>
<dbReference type="InParanoid" id="A0A5C3P405"/>
<feature type="compositionally biased region" description="Basic residues" evidence="1">
    <location>
        <begin position="57"/>
        <end position="67"/>
    </location>
</feature>
<name>A0A5C3P405_9APHY</name>
<dbReference type="Proteomes" id="UP000308197">
    <property type="component" value="Unassembled WGS sequence"/>
</dbReference>
<evidence type="ECO:0000313" key="2">
    <source>
        <dbReference type="EMBL" id="TFK83729.1"/>
    </source>
</evidence>
<protein>
    <submittedName>
        <fullName evidence="2">Uncharacterized protein</fullName>
    </submittedName>
</protein>
<proteinExistence type="predicted"/>
<gene>
    <name evidence="2" type="ORF">K466DRAFT_250844</name>
</gene>
<evidence type="ECO:0000313" key="3">
    <source>
        <dbReference type="Proteomes" id="UP000308197"/>
    </source>
</evidence>
<keyword evidence="3" id="KW-1185">Reference proteome</keyword>